<reference evidence="1 2" key="1">
    <citation type="submission" date="2019-11" db="EMBL/GenBank/DDBJ databases">
        <title>Draft genome sequence of Paludibacterium sp. dN18-1.</title>
        <authorList>
            <person name="Im W.-T."/>
        </authorList>
    </citation>
    <scope>NUCLEOTIDE SEQUENCE [LARGE SCALE GENOMIC DNA]</scope>
    <source>
        <strain evidence="2">dN 18-1</strain>
    </source>
</reference>
<evidence type="ECO:0000313" key="1">
    <source>
        <dbReference type="EMBL" id="MTD34096.1"/>
    </source>
</evidence>
<dbReference type="AlphaFoldDB" id="A0A844GC33"/>
<comment type="caution">
    <text evidence="1">The sequence shown here is derived from an EMBL/GenBank/DDBJ whole genome shotgun (WGS) entry which is preliminary data.</text>
</comment>
<dbReference type="EMBL" id="WLYX01000001">
    <property type="protein sequence ID" value="MTD34096.1"/>
    <property type="molecule type" value="Genomic_DNA"/>
</dbReference>
<protein>
    <recommendedName>
        <fullName evidence="3">Phage tail assembly protein</fullName>
    </recommendedName>
</protein>
<sequence>MLKKLITLDDGKEVIVRELTVKQVRDLFMKPPVDLVDSLMLGECSLTELADISNLSKEDMESMAPSDLQAVLDAAKEVNPGFFELKERLEKLDRARA</sequence>
<name>A0A844GC33_9NEIS</name>
<evidence type="ECO:0000313" key="2">
    <source>
        <dbReference type="Proteomes" id="UP000446658"/>
    </source>
</evidence>
<keyword evidence="2" id="KW-1185">Reference proteome</keyword>
<dbReference type="Proteomes" id="UP000446658">
    <property type="component" value="Unassembled WGS sequence"/>
</dbReference>
<dbReference type="RefSeq" id="WP_230371278.1">
    <property type="nucleotide sequence ID" value="NZ_WLYX01000001.1"/>
</dbReference>
<evidence type="ECO:0008006" key="3">
    <source>
        <dbReference type="Google" id="ProtNLM"/>
    </source>
</evidence>
<gene>
    <name evidence="1" type="ORF">GKE73_16895</name>
</gene>
<accession>A0A844GC33</accession>
<proteinExistence type="predicted"/>
<organism evidence="1 2">
    <name type="scientific">Paludibacterium denitrificans</name>
    <dbReference type="NCBI Taxonomy" id="2675226"/>
    <lineage>
        <taxon>Bacteria</taxon>
        <taxon>Pseudomonadati</taxon>
        <taxon>Pseudomonadota</taxon>
        <taxon>Betaproteobacteria</taxon>
        <taxon>Neisseriales</taxon>
        <taxon>Chromobacteriaceae</taxon>
        <taxon>Paludibacterium</taxon>
    </lineage>
</organism>